<dbReference type="EMBL" id="JANEWF010000142">
    <property type="protein sequence ID" value="MDA8486947.1"/>
    <property type="molecule type" value="Genomic_DNA"/>
</dbReference>
<keyword evidence="3" id="KW-1185">Reference proteome</keyword>
<dbReference type="Proteomes" id="UP001211689">
    <property type="component" value="Unassembled WGS sequence"/>
</dbReference>
<dbReference type="PANTHER" id="PTHR42834">
    <property type="entry name" value="ENDONUCLEASE/EXONUCLEASE/PHOSPHATASE FAMILY PROTEIN (AFU_ORTHOLOGUE AFUA_3G09210)"/>
    <property type="match status" value="1"/>
</dbReference>
<evidence type="ECO:0000313" key="2">
    <source>
        <dbReference type="EMBL" id="MDA8486947.1"/>
    </source>
</evidence>
<feature type="non-terminal residue" evidence="2">
    <location>
        <position position="86"/>
    </location>
</feature>
<evidence type="ECO:0000256" key="1">
    <source>
        <dbReference type="SAM" id="MobiDB-lite"/>
    </source>
</evidence>
<proteinExistence type="predicted"/>
<feature type="region of interest" description="Disordered" evidence="1">
    <location>
        <begin position="1"/>
        <end position="21"/>
    </location>
</feature>
<evidence type="ECO:0000313" key="3">
    <source>
        <dbReference type="Proteomes" id="UP001211689"/>
    </source>
</evidence>
<dbReference type="PANTHER" id="PTHR42834:SF1">
    <property type="entry name" value="ENDONUCLEASE_EXONUCLEASE_PHOSPHATASE FAMILY PROTEIN (AFU_ORTHOLOGUE AFUA_3G09210)"/>
    <property type="match status" value="1"/>
</dbReference>
<gene>
    <name evidence="2" type="ORF">NNO07_28195</name>
</gene>
<dbReference type="SUPFAM" id="SSF56219">
    <property type="entry name" value="DNase I-like"/>
    <property type="match status" value="1"/>
</dbReference>
<accession>A0ABT4YE75</accession>
<reference evidence="2 3" key="1">
    <citation type="submission" date="2022-07" db="EMBL/GenBank/DDBJ databases">
        <title>Genome Analysis of Selected Gammaproteobacteria from Nigerian Food snails.</title>
        <authorList>
            <person name="Okafor A.C."/>
        </authorList>
    </citation>
    <scope>NUCLEOTIDE SEQUENCE [LARGE SCALE GENOMIC DNA]</scope>
    <source>
        <strain evidence="2 3">Awg 2</strain>
    </source>
</reference>
<dbReference type="Gene3D" id="3.60.10.10">
    <property type="entry name" value="Endonuclease/exonuclease/phosphatase"/>
    <property type="match status" value="1"/>
</dbReference>
<name>A0ABT4YE75_METRE</name>
<sequence>MADPAFANARQPLAQRFQPESSKRTFVAVVNHFKSKGSGEDDGTDQGKSNPSRVAQAKALTGWVNKTFADDPVFMLGDFNAYAMED</sequence>
<feature type="region of interest" description="Disordered" evidence="1">
    <location>
        <begin position="34"/>
        <end position="54"/>
    </location>
</feature>
<dbReference type="InterPro" id="IPR036691">
    <property type="entry name" value="Endo/exonu/phosph_ase_sf"/>
</dbReference>
<organism evidence="2 3">
    <name type="scientific">Metapseudomonas resinovorans</name>
    <name type="common">Pseudomonas resinovorans</name>
    <dbReference type="NCBI Taxonomy" id="53412"/>
    <lineage>
        <taxon>Bacteria</taxon>
        <taxon>Pseudomonadati</taxon>
        <taxon>Pseudomonadota</taxon>
        <taxon>Gammaproteobacteria</taxon>
        <taxon>Pseudomonadales</taxon>
        <taxon>Pseudomonadaceae</taxon>
        <taxon>Metapseudomonas</taxon>
    </lineage>
</organism>
<protein>
    <submittedName>
        <fullName evidence="2">DNA degradation protein EddB</fullName>
    </submittedName>
</protein>
<comment type="caution">
    <text evidence="2">The sequence shown here is derived from an EMBL/GenBank/DDBJ whole genome shotgun (WGS) entry which is preliminary data.</text>
</comment>